<dbReference type="AlphaFoldDB" id="A0A7W7NU81"/>
<evidence type="ECO:0000313" key="3">
    <source>
        <dbReference type="EMBL" id="MBB4840721.1"/>
    </source>
</evidence>
<dbReference type="Proteomes" id="UP000575241">
    <property type="component" value="Unassembled WGS sequence"/>
</dbReference>
<comment type="caution">
    <text evidence="3">The sequence shown here is derived from an EMBL/GenBank/DDBJ whole genome shotgun (WGS) entry which is preliminary data.</text>
</comment>
<dbReference type="EMBL" id="JACHLN010000003">
    <property type="protein sequence ID" value="MBB4840721.1"/>
    <property type="molecule type" value="Genomic_DNA"/>
</dbReference>
<evidence type="ECO:0000313" key="4">
    <source>
        <dbReference type="Proteomes" id="UP000575241"/>
    </source>
</evidence>
<dbReference type="InterPro" id="IPR041115">
    <property type="entry name" value="SLATT_5"/>
</dbReference>
<organism evidence="3 4">
    <name type="scientific">Sphingomonas kyeonggiensis</name>
    <dbReference type="NCBI Taxonomy" id="1268553"/>
    <lineage>
        <taxon>Bacteria</taxon>
        <taxon>Pseudomonadati</taxon>
        <taxon>Pseudomonadota</taxon>
        <taxon>Alphaproteobacteria</taxon>
        <taxon>Sphingomonadales</taxon>
        <taxon>Sphingomonadaceae</taxon>
        <taxon>Sphingomonas</taxon>
    </lineage>
</organism>
<proteinExistence type="predicted"/>
<feature type="transmembrane region" description="Helical" evidence="1">
    <location>
        <begin position="12"/>
        <end position="31"/>
    </location>
</feature>
<reference evidence="3 4" key="1">
    <citation type="submission" date="2020-08" db="EMBL/GenBank/DDBJ databases">
        <title>Functional genomics of gut bacteria from endangered species of beetles.</title>
        <authorList>
            <person name="Carlos-Shanley C."/>
        </authorList>
    </citation>
    <scope>NUCLEOTIDE SEQUENCE [LARGE SCALE GENOMIC DNA]</scope>
    <source>
        <strain evidence="3 4">S00224</strain>
    </source>
</reference>
<name>A0A7W7NU81_9SPHN</name>
<dbReference type="NCBIfam" id="NF033631">
    <property type="entry name" value="SLATT_5"/>
    <property type="match status" value="1"/>
</dbReference>
<keyword evidence="1" id="KW-1133">Transmembrane helix</keyword>
<keyword evidence="1" id="KW-0472">Membrane</keyword>
<dbReference type="Pfam" id="PF18160">
    <property type="entry name" value="SLATT_5"/>
    <property type="match status" value="1"/>
</dbReference>
<keyword evidence="1" id="KW-0812">Transmembrane</keyword>
<evidence type="ECO:0000259" key="2">
    <source>
        <dbReference type="Pfam" id="PF18160"/>
    </source>
</evidence>
<accession>A0A7W7NU81</accession>
<feature type="transmembrane region" description="Helical" evidence="1">
    <location>
        <begin position="146"/>
        <end position="165"/>
    </location>
</feature>
<protein>
    <recommendedName>
        <fullName evidence="2">SMODS and SLOG-associating 2TM effector domain-containing protein</fullName>
    </recommendedName>
</protein>
<keyword evidence="4" id="KW-1185">Reference proteome</keyword>
<sequence length="166" mass="18742">MKTERRLRSTSRTLNYITVWYSTILTCLSVYQLVAEKQVFRDVASAVLAIAVLALSIFVPSLNLDQQADRFRECYLKLQRLLDTIADDDMLTTAYHDVLEAYPNHPPRDYTDFVLASHLANQSLTSAGKLILPTIPMHIGYWFRQVRGVAVAGGGYLAPGLLYFIL</sequence>
<feature type="transmembrane region" description="Helical" evidence="1">
    <location>
        <begin position="43"/>
        <end position="62"/>
    </location>
</feature>
<evidence type="ECO:0000256" key="1">
    <source>
        <dbReference type="SAM" id="Phobius"/>
    </source>
</evidence>
<gene>
    <name evidence="3" type="ORF">HNP52_003813</name>
</gene>
<feature type="domain" description="SMODS and SLOG-associating 2TM effector" evidence="2">
    <location>
        <begin position="2"/>
        <end position="118"/>
    </location>
</feature>